<dbReference type="AlphaFoldDB" id="A0A0E0KED4"/>
<protein>
    <submittedName>
        <fullName evidence="2">Uncharacterized protein</fullName>
    </submittedName>
</protein>
<accession>A0A0E0KED4</accession>
<reference evidence="2" key="2">
    <citation type="submission" date="2018-05" db="EMBL/GenBank/DDBJ databases">
        <title>OpunRS2 (Oryza punctata Reference Sequence Version 2).</title>
        <authorList>
            <person name="Zhang J."/>
            <person name="Kudrna D."/>
            <person name="Lee S."/>
            <person name="Talag J."/>
            <person name="Welchert J."/>
            <person name="Wing R.A."/>
        </authorList>
    </citation>
    <scope>NUCLEOTIDE SEQUENCE [LARGE SCALE GENOMIC DNA]</scope>
</reference>
<evidence type="ECO:0000256" key="1">
    <source>
        <dbReference type="SAM" id="MobiDB-lite"/>
    </source>
</evidence>
<keyword evidence="3" id="KW-1185">Reference proteome</keyword>
<reference evidence="2" key="1">
    <citation type="submission" date="2015-04" db="UniProtKB">
        <authorList>
            <consortium name="EnsemblPlants"/>
        </authorList>
    </citation>
    <scope>IDENTIFICATION</scope>
</reference>
<dbReference type="EnsemblPlants" id="OPUNC03G18390.1">
    <property type="protein sequence ID" value="OPUNC03G18390.1"/>
    <property type="gene ID" value="OPUNC03G18390"/>
</dbReference>
<feature type="compositionally biased region" description="Polar residues" evidence="1">
    <location>
        <begin position="48"/>
        <end position="59"/>
    </location>
</feature>
<evidence type="ECO:0000313" key="3">
    <source>
        <dbReference type="Proteomes" id="UP000026962"/>
    </source>
</evidence>
<dbReference type="Proteomes" id="UP000026962">
    <property type="component" value="Chromosome 3"/>
</dbReference>
<feature type="compositionally biased region" description="Acidic residues" evidence="1">
    <location>
        <begin position="92"/>
        <end position="101"/>
    </location>
</feature>
<name>A0A0E0KED4_ORYPU</name>
<dbReference type="Gramene" id="OPUNC03G18390.1">
    <property type="protein sequence ID" value="OPUNC03G18390.1"/>
    <property type="gene ID" value="OPUNC03G18390"/>
</dbReference>
<proteinExistence type="predicted"/>
<organism evidence="2">
    <name type="scientific">Oryza punctata</name>
    <name type="common">Red rice</name>
    <dbReference type="NCBI Taxonomy" id="4537"/>
    <lineage>
        <taxon>Eukaryota</taxon>
        <taxon>Viridiplantae</taxon>
        <taxon>Streptophyta</taxon>
        <taxon>Embryophyta</taxon>
        <taxon>Tracheophyta</taxon>
        <taxon>Spermatophyta</taxon>
        <taxon>Magnoliopsida</taxon>
        <taxon>Liliopsida</taxon>
        <taxon>Poales</taxon>
        <taxon>Poaceae</taxon>
        <taxon>BOP clade</taxon>
        <taxon>Oryzoideae</taxon>
        <taxon>Oryzeae</taxon>
        <taxon>Oryzinae</taxon>
        <taxon>Oryza</taxon>
    </lineage>
</organism>
<evidence type="ECO:0000313" key="2">
    <source>
        <dbReference type="EnsemblPlants" id="OPUNC03G18390.1"/>
    </source>
</evidence>
<sequence>MINVQKKSTFVLTQECHCASVATAALTGGIGWRQTGQVPRTRSRRASGNRTPESPSTCSPPAGQGRSHTLCRRHRSQSIASRDAGATRQPSPEEEVEDDPNIGEVAAAAAPATGQHHQCTHNNRHDQYGQWFALDTFANCK</sequence>
<dbReference type="HOGENOM" id="CLU_1828453_0_0_1"/>
<feature type="region of interest" description="Disordered" evidence="1">
    <location>
        <begin position="33"/>
        <end position="103"/>
    </location>
</feature>